<evidence type="ECO:0008006" key="4">
    <source>
        <dbReference type="Google" id="ProtNLM"/>
    </source>
</evidence>
<gene>
    <name evidence="2" type="ORF">CUNI_LOCUS16926</name>
</gene>
<dbReference type="PANTHER" id="PTHR21533:SF19">
    <property type="entry name" value="LEUCINE-RICH PROTEIN"/>
    <property type="match status" value="1"/>
</dbReference>
<accession>A0A8S3ZTL9</accession>
<organism evidence="2 3">
    <name type="scientific">Candidula unifasciata</name>
    <dbReference type="NCBI Taxonomy" id="100452"/>
    <lineage>
        <taxon>Eukaryota</taxon>
        <taxon>Metazoa</taxon>
        <taxon>Spiralia</taxon>
        <taxon>Lophotrochozoa</taxon>
        <taxon>Mollusca</taxon>
        <taxon>Gastropoda</taxon>
        <taxon>Heterobranchia</taxon>
        <taxon>Euthyneura</taxon>
        <taxon>Panpulmonata</taxon>
        <taxon>Eupulmonata</taxon>
        <taxon>Stylommatophora</taxon>
        <taxon>Helicina</taxon>
        <taxon>Helicoidea</taxon>
        <taxon>Geomitridae</taxon>
        <taxon>Candidula</taxon>
    </lineage>
</organism>
<sequence>MPLGLFGNKFSPKKTPPRRAQSLSNLHLDATESKAEFGLDYGALKVSLGGNQVAFENGLWITETGGGGSSHKEVTRLRKQNQTLHEENNFLKLKIDILLDMLAEQSAVSHFHENEVRQLREAKLGTKKR</sequence>
<dbReference type="InterPro" id="IPR028118">
    <property type="entry name" value="Chibby_fam"/>
</dbReference>
<protein>
    <recommendedName>
        <fullName evidence="4">Chibby</fullName>
    </recommendedName>
</protein>
<reference evidence="2" key="1">
    <citation type="submission" date="2021-04" db="EMBL/GenBank/DDBJ databases">
        <authorList>
            <consortium name="Molecular Ecology Group"/>
        </authorList>
    </citation>
    <scope>NUCLEOTIDE SEQUENCE</scope>
</reference>
<dbReference type="CDD" id="cd07429">
    <property type="entry name" value="Cby_like"/>
    <property type="match status" value="1"/>
</dbReference>
<evidence type="ECO:0000256" key="1">
    <source>
        <dbReference type="SAM" id="MobiDB-lite"/>
    </source>
</evidence>
<dbReference type="Proteomes" id="UP000678393">
    <property type="component" value="Unassembled WGS sequence"/>
</dbReference>
<dbReference type="AlphaFoldDB" id="A0A8S3ZTL9"/>
<dbReference type="OrthoDB" id="2145765at2759"/>
<evidence type="ECO:0000313" key="3">
    <source>
        <dbReference type="Proteomes" id="UP000678393"/>
    </source>
</evidence>
<proteinExistence type="predicted"/>
<dbReference type="EMBL" id="CAJHNH020004602">
    <property type="protein sequence ID" value="CAG5131368.1"/>
    <property type="molecule type" value="Genomic_DNA"/>
</dbReference>
<evidence type="ECO:0000313" key="2">
    <source>
        <dbReference type="EMBL" id="CAG5131368.1"/>
    </source>
</evidence>
<keyword evidence="3" id="KW-1185">Reference proteome</keyword>
<name>A0A8S3ZTL9_9EUPU</name>
<dbReference type="Pfam" id="PF14645">
    <property type="entry name" value="Chibby"/>
    <property type="match status" value="1"/>
</dbReference>
<feature type="region of interest" description="Disordered" evidence="1">
    <location>
        <begin position="1"/>
        <end position="20"/>
    </location>
</feature>
<comment type="caution">
    <text evidence="2">The sequence shown here is derived from an EMBL/GenBank/DDBJ whole genome shotgun (WGS) entry which is preliminary data.</text>
</comment>
<dbReference type="PANTHER" id="PTHR21533">
    <property type="entry name" value="LEUCINE-RICH PROTEIN"/>
    <property type="match status" value="1"/>
</dbReference>